<accession>A0A518FN32</accession>
<dbReference type="Proteomes" id="UP000320839">
    <property type="component" value="Chromosome"/>
</dbReference>
<evidence type="ECO:0000313" key="2">
    <source>
        <dbReference type="EMBL" id="QDV17758.1"/>
    </source>
</evidence>
<proteinExistence type="predicted"/>
<protein>
    <recommendedName>
        <fullName evidence="1">DUF4062 domain-containing protein</fullName>
    </recommendedName>
</protein>
<sequence>MTKRLPFVFVSSTNADLRDYREALKEHLLKNHIFADTQDTLDPSNPTIKDSIRRSILQADAVICLIGTHFGTAPPSSPERSFTQIEYDVAVELNKPLYIFVTAEDWESDSDSGQAERDRELQLAHREAILEDEHYRREFTSISELLLQVSQITNSIHSECSTSPPPTSDLDLLPGLRELPELDPKAPLEETLERLLTVAITPLISWLARPAPIPMKTPREINGISTGFWGGRPTHGELVVISGTLSEFAPLFSGPPYSKRDYHQRYREGINPEDKDEHKSIINAKLGFSAGQMVWRLNLEWFDYIYAGVYRGIVRNAVPVYIRKGTYLQQVAPKLDQFKSHSIESKITARLISIPSYRTSLKALGMNIRDLATLKIEEGFALFVDSEEYPETSITSLGEPHYLDGDIWVAIRDENRGKCGGLIENMPGVNLSDATDFRTHRNLLQKKLAKDYPGYEIIYQYDQIDRLNAIQSDTLSTLKIVMNLAEINDLL</sequence>
<feature type="domain" description="DUF4062" evidence="1">
    <location>
        <begin position="8"/>
        <end position="90"/>
    </location>
</feature>
<dbReference type="OrthoDB" id="9810187at2"/>
<dbReference type="InterPro" id="IPR025139">
    <property type="entry name" value="DUF4062"/>
</dbReference>
<reference evidence="2 3" key="1">
    <citation type="submission" date="2019-02" db="EMBL/GenBank/DDBJ databases">
        <title>Deep-cultivation of Planctomycetes and their phenomic and genomic characterization uncovers novel biology.</title>
        <authorList>
            <person name="Wiegand S."/>
            <person name="Jogler M."/>
            <person name="Boedeker C."/>
            <person name="Pinto D."/>
            <person name="Vollmers J."/>
            <person name="Rivas-Marin E."/>
            <person name="Kohn T."/>
            <person name="Peeters S.H."/>
            <person name="Heuer A."/>
            <person name="Rast P."/>
            <person name="Oberbeckmann S."/>
            <person name="Bunk B."/>
            <person name="Jeske O."/>
            <person name="Meyerdierks A."/>
            <person name="Storesund J.E."/>
            <person name="Kallscheuer N."/>
            <person name="Luecker S."/>
            <person name="Lage O.M."/>
            <person name="Pohl T."/>
            <person name="Merkel B.J."/>
            <person name="Hornburger P."/>
            <person name="Mueller R.-W."/>
            <person name="Bruemmer F."/>
            <person name="Labrenz M."/>
            <person name="Spormann A.M."/>
            <person name="Op den Camp H."/>
            <person name="Overmann J."/>
            <person name="Amann R."/>
            <person name="Jetten M.S.M."/>
            <person name="Mascher T."/>
            <person name="Medema M.H."/>
            <person name="Devos D.P."/>
            <person name="Kaster A.-K."/>
            <person name="Ovreas L."/>
            <person name="Rohde M."/>
            <person name="Galperin M.Y."/>
            <person name="Jogler C."/>
        </authorList>
    </citation>
    <scope>NUCLEOTIDE SEQUENCE [LARGE SCALE GENOMIC DNA]</scope>
    <source>
        <strain evidence="2 3">Pan153</strain>
    </source>
</reference>
<dbReference type="Pfam" id="PF13271">
    <property type="entry name" value="DUF4062"/>
    <property type="match status" value="1"/>
</dbReference>
<organism evidence="2 3">
    <name type="scientific">Gimesia panareensis</name>
    <dbReference type="NCBI Taxonomy" id="2527978"/>
    <lineage>
        <taxon>Bacteria</taxon>
        <taxon>Pseudomonadati</taxon>
        <taxon>Planctomycetota</taxon>
        <taxon>Planctomycetia</taxon>
        <taxon>Planctomycetales</taxon>
        <taxon>Planctomycetaceae</taxon>
        <taxon>Gimesia</taxon>
    </lineage>
</organism>
<dbReference type="EMBL" id="CP036317">
    <property type="protein sequence ID" value="QDV17758.1"/>
    <property type="molecule type" value="Genomic_DNA"/>
</dbReference>
<gene>
    <name evidence="2" type="ORF">Pan153_24130</name>
</gene>
<evidence type="ECO:0000313" key="3">
    <source>
        <dbReference type="Proteomes" id="UP000320839"/>
    </source>
</evidence>
<evidence type="ECO:0000259" key="1">
    <source>
        <dbReference type="Pfam" id="PF13271"/>
    </source>
</evidence>
<name>A0A518FN32_9PLAN</name>
<dbReference type="AlphaFoldDB" id="A0A518FN32"/>
<dbReference type="RefSeq" id="WP_145455806.1">
    <property type="nucleotide sequence ID" value="NZ_CP036317.1"/>
</dbReference>